<dbReference type="PANTHER" id="PTHR28186:SF1">
    <property type="entry name" value="MEIOTICALLY UP-REGULATED GENE 9 PROTEIN"/>
    <property type="match status" value="1"/>
</dbReference>
<feature type="compositionally biased region" description="Polar residues" evidence="1">
    <location>
        <begin position="295"/>
        <end position="307"/>
    </location>
</feature>
<proteinExistence type="predicted"/>
<feature type="compositionally biased region" description="Low complexity" evidence="1">
    <location>
        <begin position="251"/>
        <end position="260"/>
    </location>
</feature>
<reference evidence="2 3" key="1">
    <citation type="submission" date="2015-04" db="EMBL/GenBank/DDBJ databases">
        <authorList>
            <person name="Heijne W.H."/>
            <person name="Fedorova N.D."/>
            <person name="Nierman W.C."/>
            <person name="Vollebregt A.W."/>
            <person name="Zhao Z."/>
            <person name="Wu L."/>
            <person name="Kumar M."/>
            <person name="Stam H."/>
            <person name="van den Berg M.A."/>
            <person name="Pel H.J."/>
        </authorList>
    </citation>
    <scope>NUCLEOTIDE SEQUENCE [LARGE SCALE GENOMIC DNA]</scope>
    <source>
        <strain evidence="2 3">CBS 393.64</strain>
    </source>
</reference>
<feature type="compositionally biased region" description="Basic residues" evidence="1">
    <location>
        <begin position="338"/>
        <end position="347"/>
    </location>
</feature>
<feature type="compositionally biased region" description="Polar residues" evidence="1">
    <location>
        <begin position="166"/>
        <end position="177"/>
    </location>
</feature>
<dbReference type="RefSeq" id="XP_013332199.1">
    <property type="nucleotide sequence ID" value="XM_013476745.1"/>
</dbReference>
<feature type="compositionally biased region" description="Polar residues" evidence="1">
    <location>
        <begin position="210"/>
        <end position="250"/>
    </location>
</feature>
<organism evidence="2 3">
    <name type="scientific">Rasamsonia emersonii (strain ATCC 16479 / CBS 393.64 / IMI 116815)</name>
    <dbReference type="NCBI Taxonomy" id="1408163"/>
    <lineage>
        <taxon>Eukaryota</taxon>
        <taxon>Fungi</taxon>
        <taxon>Dikarya</taxon>
        <taxon>Ascomycota</taxon>
        <taxon>Pezizomycotina</taxon>
        <taxon>Eurotiomycetes</taxon>
        <taxon>Eurotiomycetidae</taxon>
        <taxon>Eurotiales</taxon>
        <taxon>Trichocomaceae</taxon>
        <taxon>Rasamsonia</taxon>
    </lineage>
</organism>
<protein>
    <submittedName>
        <fullName evidence="2">Uncharacterized protein</fullName>
    </submittedName>
</protein>
<dbReference type="OrthoDB" id="5330253at2759"/>
<dbReference type="InterPro" id="IPR018809">
    <property type="entry name" value="DUF2406"/>
</dbReference>
<dbReference type="AlphaFoldDB" id="A0A0F4Z4Y9"/>
<accession>A0A0F4Z4Y9</accession>
<feature type="compositionally biased region" description="Polar residues" evidence="1">
    <location>
        <begin position="315"/>
        <end position="326"/>
    </location>
</feature>
<feature type="region of interest" description="Disordered" evidence="1">
    <location>
        <begin position="1"/>
        <end position="79"/>
    </location>
</feature>
<sequence length="347" mass="38564">MAGSHDLPSPTSPRRSRGFSLGGKSDRSHGSGRKSSLTETPEEKAKRTLHTKADPTLAMNEAQPADPDISNPTRPRYERPLETIRSFEAAIEGSYNNRRMSSLESNGGYSRPGSYYGMASIGKYSFRVEKLTWCCVIGGNANHNRYSDQGNYPYGRGSYSRPDSYVDNNYQGSQQYSPHYPYNQYRGQRPRQNGRMNSEYGYGGNAANFYPQQSYQRSNDNMTAGSGSNNTDQWGNSTDPSSVNSSMDRLQQQLQNGQKQESPQETYGFSGFGDSPQLDTSFQEHAAPKPPPHGGQNTYTNGANAYSQPPPPPSKNDTPESANNKGTLKKNGSEKRQSWFKKRFSRS</sequence>
<dbReference type="Proteomes" id="UP000053958">
    <property type="component" value="Unassembled WGS sequence"/>
</dbReference>
<dbReference type="Pfam" id="PF10295">
    <property type="entry name" value="DUF2406"/>
    <property type="match status" value="1"/>
</dbReference>
<comment type="caution">
    <text evidence="2">The sequence shown here is derived from an EMBL/GenBank/DDBJ whole genome shotgun (WGS) entry which is preliminary data.</text>
</comment>
<dbReference type="GeneID" id="25312446"/>
<dbReference type="EMBL" id="LASV01000017">
    <property type="protein sequence ID" value="KKA25587.1"/>
    <property type="molecule type" value="Genomic_DNA"/>
</dbReference>
<feature type="region of interest" description="Disordered" evidence="1">
    <location>
        <begin position="145"/>
        <end position="347"/>
    </location>
</feature>
<evidence type="ECO:0000256" key="1">
    <source>
        <dbReference type="SAM" id="MobiDB-lite"/>
    </source>
</evidence>
<evidence type="ECO:0000313" key="2">
    <source>
        <dbReference type="EMBL" id="KKA25587.1"/>
    </source>
</evidence>
<gene>
    <name evidence="2" type="ORF">T310_0392</name>
</gene>
<keyword evidence="3" id="KW-1185">Reference proteome</keyword>
<dbReference type="PANTHER" id="PTHR28186">
    <property type="entry name" value="MEIOTICALLY UP-REGULATED GENE 9 PROTEIN"/>
    <property type="match status" value="1"/>
</dbReference>
<name>A0A0F4Z4Y9_RASE3</name>
<evidence type="ECO:0000313" key="3">
    <source>
        <dbReference type="Proteomes" id="UP000053958"/>
    </source>
</evidence>